<dbReference type="AlphaFoldDB" id="A0AAE2CP86"/>
<keyword evidence="3" id="KW-1185">Reference proteome</keyword>
<organism evidence="2 3">
    <name type="scientific">Sesamum alatum</name>
    <dbReference type="NCBI Taxonomy" id="300844"/>
    <lineage>
        <taxon>Eukaryota</taxon>
        <taxon>Viridiplantae</taxon>
        <taxon>Streptophyta</taxon>
        <taxon>Embryophyta</taxon>
        <taxon>Tracheophyta</taxon>
        <taxon>Spermatophyta</taxon>
        <taxon>Magnoliopsida</taxon>
        <taxon>eudicotyledons</taxon>
        <taxon>Gunneridae</taxon>
        <taxon>Pentapetalae</taxon>
        <taxon>asterids</taxon>
        <taxon>lamiids</taxon>
        <taxon>Lamiales</taxon>
        <taxon>Pedaliaceae</taxon>
        <taxon>Sesamum</taxon>
    </lineage>
</organism>
<evidence type="ECO:0000313" key="2">
    <source>
        <dbReference type="EMBL" id="KAK4429471.1"/>
    </source>
</evidence>
<accession>A0AAE2CP86</accession>
<name>A0AAE2CP86_9LAMI</name>
<evidence type="ECO:0000256" key="1">
    <source>
        <dbReference type="SAM" id="MobiDB-lite"/>
    </source>
</evidence>
<reference evidence="2" key="2">
    <citation type="journal article" date="2024" name="Plant">
        <title>Genomic evolution and insights into agronomic trait innovations of Sesamum species.</title>
        <authorList>
            <person name="Miao H."/>
            <person name="Wang L."/>
            <person name="Qu L."/>
            <person name="Liu H."/>
            <person name="Sun Y."/>
            <person name="Le M."/>
            <person name="Wang Q."/>
            <person name="Wei S."/>
            <person name="Zheng Y."/>
            <person name="Lin W."/>
            <person name="Duan Y."/>
            <person name="Cao H."/>
            <person name="Xiong S."/>
            <person name="Wang X."/>
            <person name="Wei L."/>
            <person name="Li C."/>
            <person name="Ma Q."/>
            <person name="Ju M."/>
            <person name="Zhao R."/>
            <person name="Li G."/>
            <person name="Mu C."/>
            <person name="Tian Q."/>
            <person name="Mei H."/>
            <person name="Zhang T."/>
            <person name="Gao T."/>
            <person name="Zhang H."/>
        </authorList>
    </citation>
    <scope>NUCLEOTIDE SEQUENCE</scope>
    <source>
        <strain evidence="2">3651</strain>
    </source>
</reference>
<gene>
    <name evidence="2" type="ORF">Salat_1247600</name>
</gene>
<comment type="caution">
    <text evidence="2">The sequence shown here is derived from an EMBL/GenBank/DDBJ whole genome shotgun (WGS) entry which is preliminary data.</text>
</comment>
<sequence>MPQIAPLHVQYPTESRSETSIKQQRKGSSIIDIPKENPKTSNRPLVLRAGPPTLSKPTTIHEWRSRPYRTTALHPITILEISKSSSAPHLLATWRIDVIPGPSLTAHLSVVTLSNHGRHSLDPHVQ</sequence>
<dbReference type="Proteomes" id="UP001293254">
    <property type="component" value="Unassembled WGS sequence"/>
</dbReference>
<feature type="compositionally biased region" description="Polar residues" evidence="1">
    <location>
        <begin position="12"/>
        <end position="22"/>
    </location>
</feature>
<feature type="region of interest" description="Disordered" evidence="1">
    <location>
        <begin position="1"/>
        <end position="59"/>
    </location>
</feature>
<evidence type="ECO:0000313" key="3">
    <source>
        <dbReference type="Proteomes" id="UP001293254"/>
    </source>
</evidence>
<reference evidence="2" key="1">
    <citation type="submission" date="2020-06" db="EMBL/GenBank/DDBJ databases">
        <authorList>
            <person name="Li T."/>
            <person name="Hu X."/>
            <person name="Zhang T."/>
            <person name="Song X."/>
            <person name="Zhang H."/>
            <person name="Dai N."/>
            <person name="Sheng W."/>
            <person name="Hou X."/>
            <person name="Wei L."/>
        </authorList>
    </citation>
    <scope>NUCLEOTIDE SEQUENCE</scope>
    <source>
        <strain evidence="2">3651</strain>
        <tissue evidence="2">Leaf</tissue>
    </source>
</reference>
<proteinExistence type="predicted"/>
<dbReference type="EMBL" id="JACGWO010000004">
    <property type="protein sequence ID" value="KAK4429471.1"/>
    <property type="molecule type" value="Genomic_DNA"/>
</dbReference>
<protein>
    <submittedName>
        <fullName evidence="2">Uncharacterized protein</fullName>
    </submittedName>
</protein>